<gene>
    <name evidence="4" type="ORF">CVE23_08530</name>
</gene>
<dbReference type="PANTHER" id="PTHR13847:SF280">
    <property type="entry name" value="D-AMINO ACID DEHYDROGENASE"/>
    <property type="match status" value="1"/>
</dbReference>
<dbReference type="InterPro" id="IPR036188">
    <property type="entry name" value="FAD/NAD-bd_sf"/>
</dbReference>
<sequence>MPAPIRYVQDSSQLPDQADVVVIGAGIAGAAAAYELAKKGVSVLLLEKGLVGGEQSSRNWGWCRQQNRDERELPLIIYALRRWEELQQETGEELGFRRSGLLYTTQDQTEIDAWDKWGKMAKGYGVRSDILNAEQAKAMTPGSITAWLGGVSSPTDGHAEPALACAGLAIAAQRLGASVIQQCAVRGLDISGGRVSGVWTERGRVKTSTVICAGGVWSSLFCRRHGIELPLGNVIGTAFRTAPIEQAIGLPFYTAAFACRPQLDGSYTVSVSGRGRLEPGFQSLRYARQFYPTFRARRKNLSFRPGIKPFLCGPEAWARWSFDGVSPFEKTRILDPAPDMAMVSEGLAAMRREYPALAAIRAVQAWGGMIDSTPDAIPVISTVESLPGLVLSAGYSAHGFGIGPGAGRLAADLVTGETPVVDPTPFRYARLVDGSGLKAPGMM</sequence>
<proteinExistence type="inferred from homology"/>
<dbReference type="Pfam" id="PF01266">
    <property type="entry name" value="DAO"/>
    <property type="match status" value="1"/>
</dbReference>
<reference evidence="5" key="1">
    <citation type="journal article" date="2018" name="Genome Announc.">
        <title>Complete genome sequence of a Dickeya fangzhongdai type strain causing bleeding canker of pear tree trunks.</title>
        <authorList>
            <person name="Zhao Y."/>
            <person name="Tian Y."/>
            <person name="Li X."/>
            <person name="Hu B."/>
        </authorList>
    </citation>
    <scope>NUCLEOTIDE SEQUENCE [LARGE SCALE GENOMIC DNA]</scope>
    <source>
        <strain evidence="5">DSM 101947</strain>
    </source>
</reference>
<evidence type="ECO:0000256" key="2">
    <source>
        <dbReference type="ARBA" id="ARBA00023002"/>
    </source>
</evidence>
<keyword evidence="2" id="KW-0560">Oxidoreductase</keyword>
<dbReference type="KEGG" id="dfn:CVE23_08530"/>
<dbReference type="GO" id="GO:0005886">
    <property type="term" value="C:plasma membrane"/>
    <property type="evidence" value="ECO:0007669"/>
    <property type="project" value="TreeGrafter"/>
</dbReference>
<keyword evidence="5" id="KW-1185">Reference proteome</keyword>
<dbReference type="Gene3D" id="3.50.50.60">
    <property type="entry name" value="FAD/NAD(P)-binding domain"/>
    <property type="match status" value="2"/>
</dbReference>
<protein>
    <submittedName>
        <fullName evidence="4">D-amino-acid oxidase</fullName>
    </submittedName>
</protein>
<dbReference type="GO" id="GO:0055130">
    <property type="term" value="P:D-alanine catabolic process"/>
    <property type="evidence" value="ECO:0007669"/>
    <property type="project" value="TreeGrafter"/>
</dbReference>
<evidence type="ECO:0000313" key="5">
    <source>
        <dbReference type="Proteomes" id="UP000231901"/>
    </source>
</evidence>
<dbReference type="SUPFAM" id="SSF51905">
    <property type="entry name" value="FAD/NAD(P)-binding domain"/>
    <property type="match status" value="1"/>
</dbReference>
<accession>A0A2K8QKR4</accession>
<evidence type="ECO:0000256" key="1">
    <source>
        <dbReference type="ARBA" id="ARBA00009410"/>
    </source>
</evidence>
<comment type="similarity">
    <text evidence="1">Belongs to the DadA oxidoreductase family.</text>
</comment>
<dbReference type="Gene3D" id="3.30.9.10">
    <property type="entry name" value="D-Amino Acid Oxidase, subunit A, domain 2"/>
    <property type="match status" value="2"/>
</dbReference>
<evidence type="ECO:0000259" key="3">
    <source>
        <dbReference type="Pfam" id="PF01266"/>
    </source>
</evidence>
<dbReference type="AlphaFoldDB" id="A0A2K8QKR4"/>
<dbReference type="GO" id="GO:0008718">
    <property type="term" value="F:D-amino-acid dehydrogenase activity"/>
    <property type="evidence" value="ECO:0007669"/>
    <property type="project" value="TreeGrafter"/>
</dbReference>
<dbReference type="EMBL" id="CP025003">
    <property type="protein sequence ID" value="ATZ94002.1"/>
    <property type="molecule type" value="Genomic_DNA"/>
</dbReference>
<dbReference type="RefSeq" id="WP_100849312.1">
    <property type="nucleotide sequence ID" value="NZ_BMJF01000001.1"/>
</dbReference>
<feature type="domain" description="FAD dependent oxidoreductase" evidence="3">
    <location>
        <begin position="19"/>
        <end position="413"/>
    </location>
</feature>
<dbReference type="GeneID" id="66564378"/>
<dbReference type="InterPro" id="IPR006076">
    <property type="entry name" value="FAD-dep_OxRdtase"/>
</dbReference>
<evidence type="ECO:0000313" key="4">
    <source>
        <dbReference type="EMBL" id="ATZ94002.1"/>
    </source>
</evidence>
<dbReference type="GO" id="GO:0005737">
    <property type="term" value="C:cytoplasm"/>
    <property type="evidence" value="ECO:0007669"/>
    <property type="project" value="TreeGrafter"/>
</dbReference>
<name>A0A2K8QKR4_9GAMM</name>
<dbReference type="Proteomes" id="UP000231901">
    <property type="component" value="Chromosome"/>
</dbReference>
<organism evidence="4 5">
    <name type="scientific">Dickeya fangzhongdai</name>
    <dbReference type="NCBI Taxonomy" id="1778540"/>
    <lineage>
        <taxon>Bacteria</taxon>
        <taxon>Pseudomonadati</taxon>
        <taxon>Pseudomonadota</taxon>
        <taxon>Gammaproteobacteria</taxon>
        <taxon>Enterobacterales</taxon>
        <taxon>Pectobacteriaceae</taxon>
        <taxon>Dickeya</taxon>
    </lineage>
</organism>
<dbReference type="PANTHER" id="PTHR13847">
    <property type="entry name" value="SARCOSINE DEHYDROGENASE-RELATED"/>
    <property type="match status" value="1"/>
</dbReference>